<sequence>MDKENEMKTVIVQSQSNGSAVTSLVLGIVGLVIGFIPYIGWFMIPVWLLAIIFGLIGMRKKYKRGMAIFGFVLGILGAVYKIGFWFVVVKGLFGVASWETGTVNQNSVTEEKNAVQEERNISDQRDSSKKDTTSEEVVKVKEVTMPNLEGQDSKSIREVLTEKGLVFGKIIEVEDKKIAIGKVVKTEPSEGKVVKEGTAVNVFVSSGVAQELPLQDWNTDKIVDVIGGQKDKIFVFVYYALPKDEGKKDVMDELNKNLHLFTEKGIEVIGIISASTKFKEKEQMRAKNWNIPIYIDKDEVYQKKNSIFFVPDISVQNGAGQIITDKIDGNALFFESISIEDVVNEILDKVKQNANKY</sequence>
<keyword evidence="2" id="KW-0472">Membrane</keyword>
<keyword evidence="5" id="KW-1185">Reference proteome</keyword>
<evidence type="ECO:0000256" key="1">
    <source>
        <dbReference type="SAM" id="MobiDB-lite"/>
    </source>
</evidence>
<dbReference type="InterPro" id="IPR005543">
    <property type="entry name" value="PASTA_dom"/>
</dbReference>
<evidence type="ECO:0000313" key="4">
    <source>
        <dbReference type="EMBL" id="MEI4831642.1"/>
    </source>
</evidence>
<accession>A0ABU8G2G3</accession>
<evidence type="ECO:0000259" key="3">
    <source>
        <dbReference type="PROSITE" id="PS51178"/>
    </source>
</evidence>
<dbReference type="CDD" id="cd06577">
    <property type="entry name" value="PASTA_pknB"/>
    <property type="match status" value="1"/>
</dbReference>
<feature type="region of interest" description="Disordered" evidence="1">
    <location>
        <begin position="109"/>
        <end position="134"/>
    </location>
</feature>
<dbReference type="RefSeq" id="WP_336483706.1">
    <property type="nucleotide sequence ID" value="NZ_JBAWSV010000007.1"/>
</dbReference>
<comment type="caution">
    <text evidence="4">The sequence shown here is derived from an EMBL/GenBank/DDBJ whole genome shotgun (WGS) entry which is preliminary data.</text>
</comment>
<dbReference type="Gene3D" id="3.30.10.20">
    <property type="match status" value="1"/>
</dbReference>
<feature type="transmembrane region" description="Helical" evidence="2">
    <location>
        <begin position="24"/>
        <end position="56"/>
    </location>
</feature>
<evidence type="ECO:0000256" key="2">
    <source>
        <dbReference type="SAM" id="Phobius"/>
    </source>
</evidence>
<reference evidence="4 5" key="1">
    <citation type="submission" date="2024-01" db="EMBL/GenBank/DDBJ databases">
        <title>Seven novel Bacillus-like species.</title>
        <authorList>
            <person name="Liu G."/>
        </authorList>
    </citation>
    <scope>NUCLEOTIDE SEQUENCE [LARGE SCALE GENOMIC DNA]</scope>
    <source>
        <strain evidence="4 5">FJAT-53711</strain>
    </source>
</reference>
<evidence type="ECO:0000313" key="5">
    <source>
        <dbReference type="Proteomes" id="UP001367922"/>
    </source>
</evidence>
<keyword evidence="2" id="KW-1133">Transmembrane helix</keyword>
<dbReference type="Pfam" id="PF03793">
    <property type="entry name" value="PASTA"/>
    <property type="match status" value="1"/>
</dbReference>
<name>A0ABU8G2G3_9BACI</name>
<keyword evidence="2" id="KW-0812">Transmembrane</keyword>
<organism evidence="4 5">
    <name type="scientific">Bacillus yunxiaonensis</name>
    <dbReference type="NCBI Taxonomy" id="3127665"/>
    <lineage>
        <taxon>Bacteria</taxon>
        <taxon>Bacillati</taxon>
        <taxon>Bacillota</taxon>
        <taxon>Bacilli</taxon>
        <taxon>Bacillales</taxon>
        <taxon>Bacillaceae</taxon>
        <taxon>Bacillus</taxon>
    </lineage>
</organism>
<gene>
    <name evidence="4" type="ORF">WAX78_19635</name>
</gene>
<dbReference type="Gene3D" id="3.40.30.10">
    <property type="entry name" value="Glutaredoxin"/>
    <property type="match status" value="1"/>
</dbReference>
<dbReference type="EMBL" id="JBAWSV010000007">
    <property type="protein sequence ID" value="MEI4831642.1"/>
    <property type="molecule type" value="Genomic_DNA"/>
</dbReference>
<feature type="domain" description="PASTA" evidence="3">
    <location>
        <begin position="139"/>
        <end position="206"/>
    </location>
</feature>
<feature type="transmembrane region" description="Helical" evidence="2">
    <location>
        <begin position="68"/>
        <end position="88"/>
    </location>
</feature>
<proteinExistence type="predicted"/>
<dbReference type="Proteomes" id="UP001367922">
    <property type="component" value="Unassembled WGS sequence"/>
</dbReference>
<dbReference type="PROSITE" id="PS51178">
    <property type="entry name" value="PASTA"/>
    <property type="match status" value="1"/>
</dbReference>
<protein>
    <submittedName>
        <fullName evidence="4">PASTA domain-containing protein</fullName>
    </submittedName>
</protein>
<dbReference type="SMART" id="SM00740">
    <property type="entry name" value="PASTA"/>
    <property type="match status" value="1"/>
</dbReference>